<dbReference type="EC" id="2.7.13.3" evidence="2"/>
<evidence type="ECO:0000259" key="8">
    <source>
        <dbReference type="PROSITE" id="PS50112"/>
    </source>
</evidence>
<feature type="modified residue" description="4-aspartylphosphate" evidence="4">
    <location>
        <position position="54"/>
    </location>
</feature>
<dbReference type="CDD" id="cd00082">
    <property type="entry name" value="HisKA"/>
    <property type="match status" value="1"/>
</dbReference>
<dbReference type="GO" id="GO:0000155">
    <property type="term" value="F:phosphorelay sensor kinase activity"/>
    <property type="evidence" value="ECO:0007669"/>
    <property type="project" value="InterPro"/>
</dbReference>
<feature type="domain" description="Histidine kinase" evidence="6">
    <location>
        <begin position="401"/>
        <end position="621"/>
    </location>
</feature>
<evidence type="ECO:0000259" key="7">
    <source>
        <dbReference type="PROSITE" id="PS50110"/>
    </source>
</evidence>
<feature type="domain" description="PAC" evidence="9">
    <location>
        <begin position="204"/>
        <end position="256"/>
    </location>
</feature>
<dbReference type="Gene3D" id="1.10.287.130">
    <property type="match status" value="1"/>
</dbReference>
<reference evidence="11" key="1">
    <citation type="submission" date="2017-08" db="EMBL/GenBank/DDBJ databases">
        <title>A dynamic microbial community with high functional redundancy inhabits the cold, oxic subseafloor aquifer.</title>
        <authorList>
            <person name="Tully B.J."/>
            <person name="Wheat C.G."/>
            <person name="Glazer B.T."/>
            <person name="Huber J.A."/>
        </authorList>
    </citation>
    <scope>NUCLEOTIDE SEQUENCE [LARGE SCALE GENOMIC DNA]</scope>
</reference>
<dbReference type="PROSITE" id="PS50109">
    <property type="entry name" value="HIS_KIN"/>
    <property type="match status" value="1"/>
</dbReference>
<evidence type="ECO:0000313" key="10">
    <source>
        <dbReference type="EMBL" id="PCI26322.1"/>
    </source>
</evidence>
<feature type="domain" description="Response regulatory" evidence="7">
    <location>
        <begin position="640"/>
        <end position="756"/>
    </location>
</feature>
<dbReference type="Gene3D" id="3.30.565.10">
    <property type="entry name" value="Histidine kinase-like ATPase, C-terminal domain"/>
    <property type="match status" value="1"/>
</dbReference>
<dbReference type="SMART" id="SM00091">
    <property type="entry name" value="PAS"/>
    <property type="match status" value="2"/>
</dbReference>
<dbReference type="Pfam" id="PF08447">
    <property type="entry name" value="PAS_3"/>
    <property type="match status" value="1"/>
</dbReference>
<dbReference type="InterPro" id="IPR003594">
    <property type="entry name" value="HATPase_dom"/>
</dbReference>
<dbReference type="PROSITE" id="PS50112">
    <property type="entry name" value="PAS"/>
    <property type="match status" value="2"/>
</dbReference>
<dbReference type="SUPFAM" id="SSF55874">
    <property type="entry name" value="ATPase domain of HSP90 chaperone/DNA topoisomerase II/histidine kinase"/>
    <property type="match status" value="1"/>
</dbReference>
<name>A0A2A4SYK1_9DELT</name>
<proteinExistence type="predicted"/>
<evidence type="ECO:0000256" key="1">
    <source>
        <dbReference type="ARBA" id="ARBA00000085"/>
    </source>
</evidence>
<dbReference type="InterPro" id="IPR004358">
    <property type="entry name" value="Sig_transdc_His_kin-like_C"/>
</dbReference>
<dbReference type="CDD" id="cd00130">
    <property type="entry name" value="PAS"/>
    <property type="match status" value="2"/>
</dbReference>
<dbReference type="InterPro" id="IPR000014">
    <property type="entry name" value="PAS"/>
</dbReference>
<dbReference type="EMBL" id="NVSR01000095">
    <property type="protein sequence ID" value="PCI26322.1"/>
    <property type="molecule type" value="Genomic_DNA"/>
</dbReference>
<dbReference type="NCBIfam" id="TIGR00229">
    <property type="entry name" value="sensory_box"/>
    <property type="match status" value="2"/>
</dbReference>
<dbReference type="SMART" id="SM00086">
    <property type="entry name" value="PAC"/>
    <property type="match status" value="2"/>
</dbReference>
<dbReference type="PANTHER" id="PTHR43547:SF2">
    <property type="entry name" value="HYBRID SIGNAL TRANSDUCTION HISTIDINE KINASE C"/>
    <property type="match status" value="1"/>
</dbReference>
<dbReference type="SUPFAM" id="SSF55785">
    <property type="entry name" value="PYP-like sensor domain (PAS domain)"/>
    <property type="match status" value="2"/>
</dbReference>
<dbReference type="InterPro" id="IPR036097">
    <property type="entry name" value="HisK_dim/P_sf"/>
</dbReference>
<dbReference type="InterPro" id="IPR005467">
    <property type="entry name" value="His_kinase_dom"/>
</dbReference>
<feature type="domain" description="Response regulatory" evidence="7">
    <location>
        <begin position="5"/>
        <end position="120"/>
    </location>
</feature>
<accession>A0A2A4SYK1</accession>
<dbReference type="InterPro" id="IPR001789">
    <property type="entry name" value="Sig_transdc_resp-reg_receiver"/>
</dbReference>
<feature type="modified residue" description="4-aspartylphosphate" evidence="4">
    <location>
        <position position="691"/>
    </location>
</feature>
<dbReference type="Pfam" id="PF00512">
    <property type="entry name" value="HisKA"/>
    <property type="match status" value="1"/>
</dbReference>
<dbReference type="SUPFAM" id="SSF52172">
    <property type="entry name" value="CheY-like"/>
    <property type="match status" value="2"/>
</dbReference>
<dbReference type="CDD" id="cd00156">
    <property type="entry name" value="REC"/>
    <property type="match status" value="2"/>
</dbReference>
<dbReference type="InterPro" id="IPR013655">
    <property type="entry name" value="PAS_fold_3"/>
</dbReference>
<evidence type="ECO:0000256" key="4">
    <source>
        <dbReference type="PROSITE-ProRule" id="PRU00169"/>
    </source>
</evidence>
<feature type="domain" description="PAC" evidence="9">
    <location>
        <begin position="330"/>
        <end position="381"/>
    </location>
</feature>
<dbReference type="InterPro" id="IPR011006">
    <property type="entry name" value="CheY-like_superfamily"/>
</dbReference>
<evidence type="ECO:0000259" key="9">
    <source>
        <dbReference type="PROSITE" id="PS50113"/>
    </source>
</evidence>
<dbReference type="Pfam" id="PF13426">
    <property type="entry name" value="PAS_9"/>
    <property type="match status" value="1"/>
</dbReference>
<dbReference type="InterPro" id="IPR003661">
    <property type="entry name" value="HisK_dim/P_dom"/>
</dbReference>
<comment type="caution">
    <text evidence="10">The sequence shown here is derived from an EMBL/GenBank/DDBJ whole genome shotgun (WGS) entry which is preliminary data.</text>
</comment>
<dbReference type="InterPro" id="IPR000700">
    <property type="entry name" value="PAS-assoc_C"/>
</dbReference>
<dbReference type="Pfam" id="PF02518">
    <property type="entry name" value="HATPase_c"/>
    <property type="match status" value="1"/>
</dbReference>
<evidence type="ECO:0000256" key="3">
    <source>
        <dbReference type="ARBA" id="ARBA00022553"/>
    </source>
</evidence>
<comment type="catalytic activity">
    <reaction evidence="1">
        <text>ATP + protein L-histidine = ADP + protein N-phospho-L-histidine.</text>
        <dbReference type="EC" id="2.7.13.3"/>
    </reaction>
</comment>
<dbReference type="Gene3D" id="3.40.50.2300">
    <property type="match status" value="2"/>
</dbReference>
<dbReference type="InterPro" id="IPR035965">
    <property type="entry name" value="PAS-like_dom_sf"/>
</dbReference>
<evidence type="ECO:0000256" key="2">
    <source>
        <dbReference type="ARBA" id="ARBA00012438"/>
    </source>
</evidence>
<feature type="domain" description="PAS" evidence="8">
    <location>
        <begin position="132"/>
        <end position="177"/>
    </location>
</feature>
<dbReference type="Proteomes" id="UP000218113">
    <property type="component" value="Unassembled WGS sequence"/>
</dbReference>
<dbReference type="Pfam" id="PF00072">
    <property type="entry name" value="Response_reg"/>
    <property type="match status" value="2"/>
</dbReference>
<dbReference type="PANTHER" id="PTHR43547">
    <property type="entry name" value="TWO-COMPONENT HISTIDINE KINASE"/>
    <property type="match status" value="1"/>
</dbReference>
<dbReference type="SMART" id="SM00388">
    <property type="entry name" value="HisKA"/>
    <property type="match status" value="1"/>
</dbReference>
<dbReference type="AlphaFoldDB" id="A0A2A4SYK1"/>
<dbReference type="InterPro" id="IPR036890">
    <property type="entry name" value="HATPase_C_sf"/>
</dbReference>
<evidence type="ECO:0000313" key="11">
    <source>
        <dbReference type="Proteomes" id="UP000218113"/>
    </source>
</evidence>
<keyword evidence="3 4" id="KW-0597">Phosphoprotein</keyword>
<gene>
    <name evidence="10" type="ORF">COB67_10135</name>
</gene>
<dbReference type="SMART" id="SM00448">
    <property type="entry name" value="REC"/>
    <property type="match status" value="2"/>
</dbReference>
<dbReference type="Gene3D" id="3.30.450.20">
    <property type="entry name" value="PAS domain"/>
    <property type="match status" value="2"/>
</dbReference>
<protein>
    <recommendedName>
        <fullName evidence="2">histidine kinase</fullName>
        <ecNumber evidence="2">2.7.13.3</ecNumber>
    </recommendedName>
</protein>
<feature type="domain" description="PAS" evidence="8">
    <location>
        <begin position="257"/>
        <end position="327"/>
    </location>
</feature>
<sequence length="758" mass="85492">MSEPTVLIIDDEPDIRESIGDALKYEPYELQFAENGKEGLERFHECSPLVVLLDLRMPLMDGLEVLQQLKLSPEDPYLVIVLTGHGDDDDVQQCYELGIHLFIRKPFNIFELQGAVKQGIALKQAQQSAMLSRSYLDNILSSMINSLIVINPDATIRTVNQATLNLLGYGENELIGQLISMVIEDERLFPGKGVKDLNQRDFIKGIEKNYLTKDGNIVPVFFSGSVMRDQRGKLQAVVCVAQDITERKQAEEKLQASEIKFRTMTEALPLGIFLTNIRGECVYTNPAWQKMTNLSYQESLGEGWKKTIHPDDFERVFLEWEHSVKNQGNYEGIIHYRHKDGRILWVTAKAVPLWNGQKMTGYLGVVEDITERKQLEKERREMEDQRYRSQKLESLGTLAGGIAHDFNNILGAILGFTALLQKKGPRDDKEKHYLEQIYASGERASKLVQQILIFSRKETINRSPTNLSLIITEALDMLRATIPANIEIRQEIEQDSGFVLANPTQLHQLIINLCTNATHAMEAEGGLVEINLKKSKQTLPSSKGQKWQCLKLTVKDTGCGISLEDQEKIFDPFFTTKEVGKGTGLGLSLVHSIVEDLRGDIGVVSKLGKGTLFSISFPLIEGENIEESKHSPVARQGTEHILIVEDEPMIAEGYQEFLQEQGYRVTLCDNGLAALTLFKKSSFRFDLVITDQAMPGMTGKQLSRELLLMRPELPIILTTGYSDTFTAEEARKIGIRKYLMKPIGLETLPHLIEECFLF</sequence>
<dbReference type="SMART" id="SM00387">
    <property type="entry name" value="HATPase_c"/>
    <property type="match status" value="1"/>
</dbReference>
<organism evidence="10 11">
    <name type="scientific">SAR324 cluster bacterium</name>
    <dbReference type="NCBI Taxonomy" id="2024889"/>
    <lineage>
        <taxon>Bacteria</taxon>
        <taxon>Deltaproteobacteria</taxon>
        <taxon>SAR324 cluster</taxon>
    </lineage>
</organism>
<feature type="coiled-coil region" evidence="5">
    <location>
        <begin position="365"/>
        <end position="395"/>
    </location>
</feature>
<dbReference type="SUPFAM" id="SSF47384">
    <property type="entry name" value="Homodimeric domain of signal transducing histidine kinase"/>
    <property type="match status" value="1"/>
</dbReference>
<evidence type="ECO:0000259" key="6">
    <source>
        <dbReference type="PROSITE" id="PS50109"/>
    </source>
</evidence>
<dbReference type="PROSITE" id="PS50113">
    <property type="entry name" value="PAC"/>
    <property type="match status" value="2"/>
</dbReference>
<dbReference type="PROSITE" id="PS50110">
    <property type="entry name" value="RESPONSE_REGULATORY"/>
    <property type="match status" value="2"/>
</dbReference>
<dbReference type="InterPro" id="IPR001610">
    <property type="entry name" value="PAC"/>
</dbReference>
<evidence type="ECO:0000256" key="5">
    <source>
        <dbReference type="SAM" id="Coils"/>
    </source>
</evidence>
<keyword evidence="5" id="KW-0175">Coiled coil</keyword>
<feature type="coiled-coil region" evidence="5">
    <location>
        <begin position="240"/>
        <end position="267"/>
    </location>
</feature>
<dbReference type="PRINTS" id="PR00344">
    <property type="entry name" value="BCTRLSENSOR"/>
</dbReference>